<evidence type="ECO:0000256" key="1">
    <source>
        <dbReference type="ARBA" id="ARBA00022741"/>
    </source>
</evidence>
<comment type="caution">
    <text evidence="3">The sequence shown here is derived from an EMBL/GenBank/DDBJ whole genome shotgun (WGS) entry which is preliminary data.</text>
</comment>
<dbReference type="Gene3D" id="3.40.50.300">
    <property type="entry name" value="P-loop containing nucleotide triphosphate hydrolases"/>
    <property type="match status" value="1"/>
</dbReference>
<dbReference type="InterPro" id="IPR027417">
    <property type="entry name" value="P-loop_NTPase"/>
</dbReference>
<evidence type="ECO:0000256" key="2">
    <source>
        <dbReference type="ARBA" id="ARBA00023134"/>
    </source>
</evidence>
<keyword evidence="1" id="KW-0547">Nucleotide-binding</keyword>
<dbReference type="PANTHER" id="PTHR47977">
    <property type="entry name" value="RAS-RELATED PROTEIN RAB"/>
    <property type="match status" value="1"/>
</dbReference>
<dbReference type="EMBL" id="UYJE01009054">
    <property type="protein sequence ID" value="VDI69592.1"/>
    <property type="molecule type" value="Genomic_DNA"/>
</dbReference>
<keyword evidence="4" id="KW-1185">Reference proteome</keyword>
<gene>
    <name evidence="3" type="ORF">MGAL_10B052698</name>
</gene>
<dbReference type="PRINTS" id="PR00449">
    <property type="entry name" value="RASTRNSFRMNG"/>
</dbReference>
<keyword evidence="2" id="KW-0342">GTP-binding</keyword>
<dbReference type="InterPro" id="IPR001806">
    <property type="entry name" value="Small_GTPase"/>
</dbReference>
<dbReference type="InterPro" id="IPR050227">
    <property type="entry name" value="Rab"/>
</dbReference>
<dbReference type="GO" id="GO:0005525">
    <property type="term" value="F:GTP binding"/>
    <property type="evidence" value="ECO:0007669"/>
    <property type="project" value="UniProtKB-KW"/>
</dbReference>
<dbReference type="Proteomes" id="UP000596742">
    <property type="component" value="Unassembled WGS sequence"/>
</dbReference>
<dbReference type="SMART" id="SM00175">
    <property type="entry name" value="RAB"/>
    <property type="match status" value="1"/>
</dbReference>
<protein>
    <submittedName>
        <fullName evidence="3">Uncharacterized protein</fullName>
    </submittedName>
</protein>
<name>A0A8B6GVX8_MYTGA</name>
<dbReference type="GO" id="GO:0003924">
    <property type="term" value="F:GTPase activity"/>
    <property type="evidence" value="ECO:0007669"/>
    <property type="project" value="InterPro"/>
</dbReference>
<accession>A0A8B6GVX8</accession>
<proteinExistence type="predicted"/>
<evidence type="ECO:0000313" key="3">
    <source>
        <dbReference type="EMBL" id="VDI69592.1"/>
    </source>
</evidence>
<dbReference type="PROSITE" id="PS51421">
    <property type="entry name" value="RAS"/>
    <property type="match status" value="1"/>
</dbReference>
<sequence>MSDLIYISFIGEKTVGKSSIVDSYDSKHYNPDLYATKRVETHIMKNSFTGELNVYVYDMAGETHEATIIALCAKCDVIVLVYDKTYKKSFRKIDDFHNIIIQHIYPEKSVVVLLGNKTDDTLGEQVNTDEGYNKHQYLKTDLFIETSAKTGYNINELFQKIEEEVKKKRERIIEVFQKEETDYLIEPQIHNYICPCSCRCICPSCRCCECTLL</sequence>
<dbReference type="OrthoDB" id="6121971at2759"/>
<dbReference type="AlphaFoldDB" id="A0A8B6GVX8"/>
<organism evidence="3 4">
    <name type="scientific">Mytilus galloprovincialis</name>
    <name type="common">Mediterranean mussel</name>
    <dbReference type="NCBI Taxonomy" id="29158"/>
    <lineage>
        <taxon>Eukaryota</taxon>
        <taxon>Metazoa</taxon>
        <taxon>Spiralia</taxon>
        <taxon>Lophotrochozoa</taxon>
        <taxon>Mollusca</taxon>
        <taxon>Bivalvia</taxon>
        <taxon>Autobranchia</taxon>
        <taxon>Pteriomorphia</taxon>
        <taxon>Mytilida</taxon>
        <taxon>Mytiloidea</taxon>
        <taxon>Mytilidae</taxon>
        <taxon>Mytilinae</taxon>
        <taxon>Mytilus</taxon>
    </lineage>
</organism>
<dbReference type="PROSITE" id="PS51419">
    <property type="entry name" value="RAB"/>
    <property type="match status" value="1"/>
</dbReference>
<evidence type="ECO:0000313" key="4">
    <source>
        <dbReference type="Proteomes" id="UP000596742"/>
    </source>
</evidence>
<dbReference type="Pfam" id="PF00071">
    <property type="entry name" value="Ras"/>
    <property type="match status" value="1"/>
</dbReference>
<dbReference type="SUPFAM" id="SSF52540">
    <property type="entry name" value="P-loop containing nucleoside triphosphate hydrolases"/>
    <property type="match status" value="1"/>
</dbReference>
<dbReference type="SMART" id="SM00173">
    <property type="entry name" value="RAS"/>
    <property type="match status" value="1"/>
</dbReference>
<reference evidence="3" key="1">
    <citation type="submission" date="2018-11" db="EMBL/GenBank/DDBJ databases">
        <authorList>
            <person name="Alioto T."/>
            <person name="Alioto T."/>
        </authorList>
    </citation>
    <scope>NUCLEOTIDE SEQUENCE</scope>
</reference>